<name>A0A1I7GWS4_9BURK</name>
<dbReference type="STRING" id="1035707.SAMN05216552_1004163"/>
<protein>
    <submittedName>
        <fullName evidence="2">Glyoxalase-like domain-containing protein</fullName>
    </submittedName>
</protein>
<dbReference type="OrthoDB" id="1426774at2"/>
<dbReference type="Gene3D" id="3.10.180.10">
    <property type="entry name" value="2,3-Dihydroxybiphenyl 1,2-Dioxygenase, domain 1"/>
    <property type="match status" value="1"/>
</dbReference>
<evidence type="ECO:0000313" key="2">
    <source>
        <dbReference type="EMBL" id="SFU52855.1"/>
    </source>
</evidence>
<dbReference type="InterPro" id="IPR029068">
    <property type="entry name" value="Glyas_Bleomycin-R_OHBP_Dase"/>
</dbReference>
<keyword evidence="3" id="KW-1185">Reference proteome</keyword>
<dbReference type="RefSeq" id="WP_093554659.1">
    <property type="nucleotide sequence ID" value="NZ_FPBO01000004.1"/>
</dbReference>
<gene>
    <name evidence="2" type="ORF">SAMN05216552_1004163</name>
</gene>
<evidence type="ECO:0000313" key="3">
    <source>
        <dbReference type="Proteomes" id="UP000199391"/>
    </source>
</evidence>
<evidence type="ECO:0000259" key="1">
    <source>
        <dbReference type="Pfam" id="PF13468"/>
    </source>
</evidence>
<dbReference type="Pfam" id="PF13468">
    <property type="entry name" value="Glyoxalase_3"/>
    <property type="match status" value="1"/>
</dbReference>
<dbReference type="AlphaFoldDB" id="A0A1I7GWS4"/>
<dbReference type="EMBL" id="FPBO01000004">
    <property type="protein sequence ID" value="SFU52855.1"/>
    <property type="molecule type" value="Genomic_DNA"/>
</dbReference>
<feature type="domain" description="Glyoxalase-like" evidence="1">
    <location>
        <begin position="4"/>
        <end position="91"/>
    </location>
</feature>
<dbReference type="Proteomes" id="UP000199391">
    <property type="component" value="Unassembled WGS sequence"/>
</dbReference>
<organism evidence="2 3">
    <name type="scientific">Pseudoduganella namucuonensis</name>
    <dbReference type="NCBI Taxonomy" id="1035707"/>
    <lineage>
        <taxon>Bacteria</taxon>
        <taxon>Pseudomonadati</taxon>
        <taxon>Pseudomonadota</taxon>
        <taxon>Betaproteobacteria</taxon>
        <taxon>Burkholderiales</taxon>
        <taxon>Oxalobacteraceae</taxon>
        <taxon>Telluria group</taxon>
        <taxon>Pseudoduganella</taxon>
    </lineage>
</organism>
<reference evidence="3" key="1">
    <citation type="submission" date="2016-10" db="EMBL/GenBank/DDBJ databases">
        <authorList>
            <person name="Varghese N."/>
            <person name="Submissions S."/>
        </authorList>
    </citation>
    <scope>NUCLEOTIDE SEQUENCE [LARGE SCALE GENOMIC DNA]</scope>
    <source>
        <strain evidence="3">CGMCC 1.11014</strain>
    </source>
</reference>
<dbReference type="InterPro" id="IPR025870">
    <property type="entry name" value="Glyoxalase-like_dom"/>
</dbReference>
<accession>A0A1I7GWS4</accession>
<sequence length="218" mass="23654">MKVDHVFIRAGVGAPEADLLRVFGLSEGTGNRHPGQGTANRRFFFRNAFIELLWIADEREIVSESTRPTGLHERLSGTRGVSPFGICFRPSGSETPAPFPAWAYRPAYLPAGMSIDIGRDVPPSEPMWFFLSNGAPPVEAPPERRQALEHAAGLREITSLTVTMPGAEGGSAAALAAVESGAVSIREGGRHLIEIGFDHEVRGLAHDFRPALPLLFRY</sequence>
<proteinExistence type="predicted"/>